<sequence length="274" mass="33070">MIKTIERFIESIKGFFLIGDYRYYKKKIIDVIEHYEIYYRGSNNERVQFDIASHELVCDFVKYKEECRRLGLNAYYAYNYDDVIKYEIYKSIIRSNVFLIHKYESIKKFYLAKRNKLSYIEMASRMNDEYDENFCYDVWYDLYDVFNYKDINELIKQETSSMSIEKIGSLLISKIHYYIFTSIYFTGSVVFRFIDIINNFINVYVKCYDLSDDFEFDENDIYQFPIERSEAEEVSKKILLAKSKIKGSDSIYIAGDDELSMNRTHKRCNLKFIN</sequence>
<name>A0A1X0QFJ8_9MICR</name>
<protein>
    <submittedName>
        <fullName evidence="1">Uncharacterized protein</fullName>
    </submittedName>
</protein>
<evidence type="ECO:0000313" key="1">
    <source>
        <dbReference type="EMBL" id="ORD98581.1"/>
    </source>
</evidence>
<dbReference type="VEuPathDB" id="MicrosporidiaDB:HERIO_1349"/>
<accession>A0A1X0QFJ8</accession>
<comment type="caution">
    <text evidence="1">The sequence shown here is derived from an EMBL/GenBank/DDBJ whole genome shotgun (WGS) entry which is preliminary data.</text>
</comment>
<dbReference type="AlphaFoldDB" id="A0A1X0QFJ8"/>
<dbReference type="EMBL" id="LTAI01000574">
    <property type="protein sequence ID" value="ORD98581.1"/>
    <property type="molecule type" value="Genomic_DNA"/>
</dbReference>
<dbReference type="Proteomes" id="UP000192501">
    <property type="component" value="Unassembled WGS sequence"/>
</dbReference>
<dbReference type="VEuPathDB" id="MicrosporidiaDB:A0H76_2236"/>
<evidence type="ECO:0000313" key="2">
    <source>
        <dbReference type="Proteomes" id="UP000192501"/>
    </source>
</evidence>
<reference evidence="1 2" key="1">
    <citation type="journal article" date="2017" name="Environ. Microbiol.">
        <title>Decay of the glycolytic pathway and adaptation to intranuclear parasitism within Enterocytozoonidae microsporidia.</title>
        <authorList>
            <person name="Wiredu Boakye D."/>
            <person name="Jaroenlak P."/>
            <person name="Prachumwat A."/>
            <person name="Williams T.A."/>
            <person name="Bateman K.S."/>
            <person name="Itsathitphaisarn O."/>
            <person name="Sritunyalucksana K."/>
            <person name="Paszkiewicz K.H."/>
            <person name="Moore K.A."/>
            <person name="Stentiford G.D."/>
            <person name="Williams B.A."/>
        </authorList>
    </citation>
    <scope>NUCLEOTIDE SEQUENCE [LARGE SCALE GENOMIC DNA]</scope>
    <source>
        <strain evidence="2">canceri</strain>
    </source>
</reference>
<dbReference type="VEuPathDB" id="MicrosporidiaDB:HERIO_1350"/>
<gene>
    <name evidence="1" type="ORF">A0H76_2236</name>
</gene>
<proteinExistence type="predicted"/>
<organism evidence="1 2">
    <name type="scientific">Hepatospora eriocheir</name>
    <dbReference type="NCBI Taxonomy" id="1081669"/>
    <lineage>
        <taxon>Eukaryota</taxon>
        <taxon>Fungi</taxon>
        <taxon>Fungi incertae sedis</taxon>
        <taxon>Microsporidia</taxon>
        <taxon>Hepatosporidae</taxon>
        <taxon>Hepatospora</taxon>
    </lineage>
</organism>